<dbReference type="GO" id="GO:0004222">
    <property type="term" value="F:metalloendopeptidase activity"/>
    <property type="evidence" value="ECO:0007669"/>
    <property type="project" value="InterPro"/>
</dbReference>
<dbReference type="Gene3D" id="1.20.58.760">
    <property type="entry name" value="Peptidase M41"/>
    <property type="match status" value="1"/>
</dbReference>
<proteinExistence type="predicted"/>
<dbReference type="GO" id="GO:0005524">
    <property type="term" value="F:ATP binding"/>
    <property type="evidence" value="ECO:0007669"/>
    <property type="project" value="InterPro"/>
</dbReference>
<comment type="caution">
    <text evidence="3">The sequence shown here is derived from an EMBL/GenBank/DDBJ whole genome shotgun (WGS) entry which is preliminary data.</text>
</comment>
<evidence type="ECO:0000313" key="4">
    <source>
        <dbReference type="Proteomes" id="UP000248724"/>
    </source>
</evidence>
<dbReference type="SUPFAM" id="SSF140990">
    <property type="entry name" value="FtsH protease domain-like"/>
    <property type="match status" value="1"/>
</dbReference>
<organism evidence="3 4">
    <name type="scientific">Candidatus Aeolococcus gillhamiae</name>
    <dbReference type="NCBI Taxonomy" id="3127015"/>
    <lineage>
        <taxon>Bacteria</taxon>
        <taxon>Bacillati</taxon>
        <taxon>Candidatus Dormiibacterota</taxon>
        <taxon>Candidatus Dormibacteria</taxon>
        <taxon>Candidatus Aeolococcales</taxon>
        <taxon>Candidatus Aeolococcaceae</taxon>
        <taxon>Candidatus Aeolococcus</taxon>
    </lineage>
</organism>
<dbReference type="GO" id="GO:0006508">
    <property type="term" value="P:proteolysis"/>
    <property type="evidence" value="ECO:0007669"/>
    <property type="project" value="InterPro"/>
</dbReference>
<dbReference type="Proteomes" id="UP000248724">
    <property type="component" value="Unassembled WGS sequence"/>
</dbReference>
<protein>
    <recommendedName>
        <fullName evidence="2">Peptidase M41 domain-containing protein</fullName>
    </recommendedName>
</protein>
<reference evidence="3 4" key="1">
    <citation type="journal article" date="2017" name="Nature">
        <title>Atmospheric trace gases support primary production in Antarctic desert surface soil.</title>
        <authorList>
            <person name="Ji M."/>
            <person name="Greening C."/>
            <person name="Vanwonterghem I."/>
            <person name="Carere C.R."/>
            <person name="Bay S.K."/>
            <person name="Steen J.A."/>
            <person name="Montgomery K."/>
            <person name="Lines T."/>
            <person name="Beardall J."/>
            <person name="van Dorst J."/>
            <person name="Snape I."/>
            <person name="Stott M.B."/>
            <person name="Hugenholtz P."/>
            <person name="Ferrari B.C."/>
        </authorList>
    </citation>
    <scope>NUCLEOTIDE SEQUENCE [LARGE SCALE GENOMIC DNA]</scope>
    <source>
        <strain evidence="3">RRmetagenome_bin12</strain>
    </source>
</reference>
<dbReference type="Pfam" id="PF01434">
    <property type="entry name" value="Peptidase_M41"/>
    <property type="match status" value="1"/>
</dbReference>
<dbReference type="AlphaFoldDB" id="A0A2W6A1L6"/>
<evidence type="ECO:0000259" key="2">
    <source>
        <dbReference type="Pfam" id="PF01434"/>
    </source>
</evidence>
<feature type="region of interest" description="Disordered" evidence="1">
    <location>
        <begin position="1"/>
        <end position="24"/>
    </location>
</feature>
<accession>A0A2W6A1L6</accession>
<evidence type="ECO:0000256" key="1">
    <source>
        <dbReference type="SAM" id="MobiDB-lite"/>
    </source>
</evidence>
<feature type="domain" description="Peptidase M41" evidence="2">
    <location>
        <begin position="20"/>
        <end position="81"/>
    </location>
</feature>
<dbReference type="InterPro" id="IPR037219">
    <property type="entry name" value="Peptidase_M41-like"/>
</dbReference>
<dbReference type="EMBL" id="QHBU01000293">
    <property type="protein sequence ID" value="PZR77574.1"/>
    <property type="molecule type" value="Genomic_DNA"/>
</dbReference>
<dbReference type="InterPro" id="IPR000642">
    <property type="entry name" value="Peptidase_M41"/>
</dbReference>
<evidence type="ECO:0000313" key="3">
    <source>
        <dbReference type="EMBL" id="PZR77574.1"/>
    </source>
</evidence>
<name>A0A2W6A1L6_9BACT</name>
<gene>
    <name evidence="3" type="ORF">DLM65_15450</name>
</gene>
<sequence length="93" mass="10056">MGDEPGCGSSQLFRGRRRGGLGVQRPYSDATALVIDAEVKRISDECLAQAVTLLTTNRGRLDALASALLERDTLYEAEILRVADVRQPQALAV</sequence>
<dbReference type="GO" id="GO:0004176">
    <property type="term" value="F:ATP-dependent peptidase activity"/>
    <property type="evidence" value="ECO:0007669"/>
    <property type="project" value="InterPro"/>
</dbReference>